<keyword evidence="3" id="KW-1185">Reference proteome</keyword>
<dbReference type="SUPFAM" id="SSF88659">
    <property type="entry name" value="Sigma3 and sigma4 domains of RNA polymerase sigma factors"/>
    <property type="match status" value="1"/>
</dbReference>
<dbReference type="InterPro" id="IPR013325">
    <property type="entry name" value="RNA_pol_sigma_r2"/>
</dbReference>
<keyword evidence="2" id="KW-0548">Nucleotidyltransferase</keyword>
<evidence type="ECO:0000259" key="1">
    <source>
        <dbReference type="Pfam" id="PF04542"/>
    </source>
</evidence>
<dbReference type="GO" id="GO:0003899">
    <property type="term" value="F:DNA-directed RNA polymerase activity"/>
    <property type="evidence" value="ECO:0007669"/>
    <property type="project" value="UniProtKB-EC"/>
</dbReference>
<protein>
    <submittedName>
        <fullName evidence="2">DNA-directed RNA polymerase</fullName>
        <ecNumber evidence="2">2.7.7.6</ecNumber>
    </submittedName>
</protein>
<evidence type="ECO:0000313" key="3">
    <source>
        <dbReference type="Proteomes" id="UP001232245"/>
    </source>
</evidence>
<sequence>MLDKDFEQLEKKFKPMIFHVMKRLNIYQNKQEFYQIGCIALWEAALRFDKNKGKFSSFAYSYIAGRMKTELTKQGLQKNNHDLVKEIVDYEEAYLEDFSVLYSRSIIENLSPLLTNNQLKWLKGYCLYGKAPNEIAKEESTSIAAVKAWRRDALKKLRSKQIKEIIK</sequence>
<dbReference type="RefSeq" id="WP_095302996.1">
    <property type="nucleotide sequence ID" value="NZ_CADEPK010000215.1"/>
</dbReference>
<dbReference type="Gene3D" id="1.10.1740.10">
    <property type="match status" value="1"/>
</dbReference>
<dbReference type="Proteomes" id="UP001232245">
    <property type="component" value="Unassembled WGS sequence"/>
</dbReference>
<dbReference type="EC" id="2.7.7.6" evidence="2"/>
<keyword evidence="2" id="KW-0804">Transcription</keyword>
<dbReference type="Pfam" id="PF04542">
    <property type="entry name" value="Sigma70_r2"/>
    <property type="match status" value="1"/>
</dbReference>
<dbReference type="InterPro" id="IPR007627">
    <property type="entry name" value="RNA_pol_sigma70_r2"/>
</dbReference>
<dbReference type="SUPFAM" id="SSF88946">
    <property type="entry name" value="Sigma2 domain of RNA polymerase sigma factors"/>
    <property type="match status" value="1"/>
</dbReference>
<feature type="domain" description="RNA polymerase sigma-70 region 2" evidence="1">
    <location>
        <begin position="12"/>
        <end position="75"/>
    </location>
</feature>
<dbReference type="GO" id="GO:0000428">
    <property type="term" value="C:DNA-directed RNA polymerase complex"/>
    <property type="evidence" value="ECO:0007669"/>
    <property type="project" value="UniProtKB-KW"/>
</dbReference>
<evidence type="ECO:0000313" key="2">
    <source>
        <dbReference type="EMBL" id="MDQ0226880.1"/>
    </source>
</evidence>
<dbReference type="InterPro" id="IPR013324">
    <property type="entry name" value="RNA_pol_sigma_r3/r4-like"/>
</dbReference>
<name>A0ABT9Z6G3_9BACI</name>
<dbReference type="InterPro" id="IPR014284">
    <property type="entry name" value="RNA_pol_sigma-70_dom"/>
</dbReference>
<proteinExistence type="predicted"/>
<gene>
    <name evidence="2" type="ORF">J2S02_003225</name>
</gene>
<dbReference type="NCBIfam" id="TIGR02937">
    <property type="entry name" value="sigma70-ECF"/>
    <property type="match status" value="1"/>
</dbReference>
<accession>A0ABT9Z6G3</accession>
<keyword evidence="2" id="KW-0240">DNA-directed RNA polymerase</keyword>
<reference evidence="2 3" key="1">
    <citation type="submission" date="2023-07" db="EMBL/GenBank/DDBJ databases">
        <title>Genomic Encyclopedia of Type Strains, Phase IV (KMG-IV): sequencing the most valuable type-strain genomes for metagenomic binning, comparative biology and taxonomic classification.</title>
        <authorList>
            <person name="Goeker M."/>
        </authorList>
    </citation>
    <scope>NUCLEOTIDE SEQUENCE [LARGE SCALE GENOMIC DNA]</scope>
    <source>
        <strain evidence="2 3">DSM 17723</strain>
    </source>
</reference>
<dbReference type="EMBL" id="JAUSTZ010000007">
    <property type="protein sequence ID" value="MDQ0226880.1"/>
    <property type="molecule type" value="Genomic_DNA"/>
</dbReference>
<comment type="caution">
    <text evidence="2">The sequence shown here is derived from an EMBL/GenBank/DDBJ whole genome shotgun (WGS) entry which is preliminary data.</text>
</comment>
<keyword evidence="2" id="KW-0808">Transferase</keyword>
<organism evidence="2 3">
    <name type="scientific">Metabacillus niabensis</name>
    <dbReference type="NCBI Taxonomy" id="324854"/>
    <lineage>
        <taxon>Bacteria</taxon>
        <taxon>Bacillati</taxon>
        <taxon>Bacillota</taxon>
        <taxon>Bacilli</taxon>
        <taxon>Bacillales</taxon>
        <taxon>Bacillaceae</taxon>
        <taxon>Metabacillus</taxon>
    </lineage>
</organism>